<dbReference type="SUPFAM" id="SSF55550">
    <property type="entry name" value="SH2 domain"/>
    <property type="match status" value="1"/>
</dbReference>
<proteinExistence type="predicted"/>
<evidence type="ECO:0000313" key="4">
    <source>
        <dbReference type="Proteomes" id="UP000269221"/>
    </source>
</evidence>
<dbReference type="SMART" id="SM01326">
    <property type="entry name" value="PTEN_C2"/>
    <property type="match status" value="1"/>
</dbReference>
<dbReference type="GO" id="GO:0005925">
    <property type="term" value="C:focal adhesion"/>
    <property type="evidence" value="ECO:0007669"/>
    <property type="project" value="TreeGrafter"/>
</dbReference>
<protein>
    <recommendedName>
        <fullName evidence="2">C2 tensin-type domain-containing protein</fullName>
    </recommendedName>
</protein>
<dbReference type="STRING" id="333673.A0A3M0J068"/>
<dbReference type="EMBL" id="QRBI01000198">
    <property type="protein sequence ID" value="RMB94092.1"/>
    <property type="molecule type" value="Genomic_DNA"/>
</dbReference>
<dbReference type="CDD" id="cd00173">
    <property type="entry name" value="SH2"/>
    <property type="match status" value="1"/>
</dbReference>
<dbReference type="SUPFAM" id="SSF50729">
    <property type="entry name" value="PH domain-like"/>
    <property type="match status" value="1"/>
</dbReference>
<dbReference type="Proteomes" id="UP000269221">
    <property type="component" value="Unassembled WGS sequence"/>
</dbReference>
<accession>A0A3M0J068</accession>
<keyword evidence="4" id="KW-1185">Reference proteome</keyword>
<dbReference type="InterPro" id="IPR014020">
    <property type="entry name" value="Tensin_C2-dom"/>
</dbReference>
<dbReference type="InterPro" id="IPR036860">
    <property type="entry name" value="SH2_dom_sf"/>
</dbReference>
<dbReference type="InterPro" id="IPR035892">
    <property type="entry name" value="C2_domain_sf"/>
</dbReference>
<name>A0A3M0J068_HIRRU</name>
<dbReference type="AlphaFoldDB" id="A0A3M0J068"/>
<dbReference type="SUPFAM" id="SSF49562">
    <property type="entry name" value="C2 domain (Calcium/lipid-binding domain, CaLB)"/>
    <property type="match status" value="1"/>
</dbReference>
<dbReference type="PANTHER" id="PTHR45734">
    <property type="entry name" value="TENSIN"/>
    <property type="match status" value="1"/>
</dbReference>
<evidence type="ECO:0000259" key="2">
    <source>
        <dbReference type="PROSITE" id="PS51182"/>
    </source>
</evidence>
<dbReference type="Gene3D" id="2.30.29.30">
    <property type="entry name" value="Pleckstrin-homology domain (PH domain)/Phosphotyrosine-binding domain (PTB)"/>
    <property type="match status" value="1"/>
</dbReference>
<comment type="caution">
    <text evidence="3">The sequence shown here is derived from an EMBL/GenBank/DDBJ whole genome shotgun (WGS) entry which is preliminary data.</text>
</comment>
<organism evidence="3 4">
    <name type="scientific">Hirundo rustica rustica</name>
    <dbReference type="NCBI Taxonomy" id="333673"/>
    <lineage>
        <taxon>Eukaryota</taxon>
        <taxon>Metazoa</taxon>
        <taxon>Chordata</taxon>
        <taxon>Craniata</taxon>
        <taxon>Vertebrata</taxon>
        <taxon>Euteleostomi</taxon>
        <taxon>Archelosauria</taxon>
        <taxon>Archosauria</taxon>
        <taxon>Dinosauria</taxon>
        <taxon>Saurischia</taxon>
        <taxon>Theropoda</taxon>
        <taxon>Coelurosauria</taxon>
        <taxon>Aves</taxon>
        <taxon>Neognathae</taxon>
        <taxon>Neoaves</taxon>
        <taxon>Telluraves</taxon>
        <taxon>Australaves</taxon>
        <taxon>Passeriformes</taxon>
        <taxon>Sylvioidea</taxon>
        <taxon>Hirundinidae</taxon>
        <taxon>Hirundo</taxon>
    </lineage>
</organism>
<dbReference type="InterPro" id="IPR011993">
    <property type="entry name" value="PH-like_dom_sf"/>
</dbReference>
<dbReference type="Gene3D" id="2.60.40.1110">
    <property type="match status" value="1"/>
</dbReference>
<dbReference type="GO" id="GO:0004725">
    <property type="term" value="F:protein tyrosine phosphatase activity"/>
    <property type="evidence" value="ECO:0007669"/>
    <property type="project" value="TreeGrafter"/>
</dbReference>
<reference evidence="3 4" key="1">
    <citation type="submission" date="2018-07" db="EMBL/GenBank/DDBJ databases">
        <title>A high quality draft genome assembly of the barn swallow (H. rustica rustica).</title>
        <authorList>
            <person name="Formenti G."/>
            <person name="Chiara M."/>
            <person name="Poveda L."/>
            <person name="Francoijs K.-J."/>
            <person name="Bonisoli-Alquati A."/>
            <person name="Canova L."/>
            <person name="Gianfranceschi L."/>
            <person name="Horner D.S."/>
            <person name="Saino N."/>
        </authorList>
    </citation>
    <scope>NUCLEOTIDE SEQUENCE [LARGE SCALE GENOMIC DNA]</scope>
    <source>
        <strain evidence="3">Chelidonia</strain>
        <tissue evidence="3">Blood</tissue>
    </source>
</reference>
<dbReference type="OrthoDB" id="6273691at2759"/>
<evidence type="ECO:0000256" key="1">
    <source>
        <dbReference type="SAM" id="MobiDB-lite"/>
    </source>
</evidence>
<sequence>MAPTRYTEDFGALLSGRLRLNSSPQFLHHVLLPPLPAYDPPDGCRPFLKIYQSLQLVYTSGVYSPPASQALCVTLEPALLLKGDVMVRCYHRRRGGREAVFGVQFHTGTLRGPRLRLRRDELDLAWQDQRFPADATVEFIFSSGPERVEGWAPPRGPPASPIDYGVRDPAVRRDSYEGRWDGPEAVALLKAAPPGSFLVRRSSSFRGLSGSRSGLLRAVPGSLGTEALTGPQAVAKAVGSLLEGVPGAGGSPRPPPSPVHFKVSAQGITLTDRERK</sequence>
<dbReference type="PANTHER" id="PTHR45734:SF1">
    <property type="entry name" value="TENSIN-2"/>
    <property type="match status" value="1"/>
</dbReference>
<dbReference type="Pfam" id="PF10409">
    <property type="entry name" value="PTEN_C2"/>
    <property type="match status" value="1"/>
</dbReference>
<dbReference type="PROSITE" id="PS51182">
    <property type="entry name" value="C2_TENSIN"/>
    <property type="match status" value="1"/>
</dbReference>
<feature type="domain" description="C2 tensin-type" evidence="2">
    <location>
        <begin position="22"/>
        <end position="144"/>
    </location>
</feature>
<dbReference type="InterPro" id="IPR051484">
    <property type="entry name" value="Tensin_PTEN_phosphatase"/>
</dbReference>
<gene>
    <name evidence="3" type="ORF">DUI87_29451</name>
</gene>
<feature type="region of interest" description="Disordered" evidence="1">
    <location>
        <begin position="245"/>
        <end position="276"/>
    </location>
</feature>
<evidence type="ECO:0000313" key="3">
    <source>
        <dbReference type="EMBL" id="RMB94092.1"/>
    </source>
</evidence>